<dbReference type="InterPro" id="IPR041186">
    <property type="entry name" value="DUF3823_C"/>
</dbReference>
<dbReference type="Gene3D" id="2.60.40.2060">
    <property type="match status" value="1"/>
</dbReference>
<sequence>MKIYYTVAIAFIAMTALSCKKDNYTPPSRALTGKLVYKGEPLQLQYNQVGYELYQYGFGLVGAIGQFFTQEGNFSSVLFPGDYKLTVTNGSVPFIWNKTAAGKPDSIGISLNENKNLNIEVTPYYMIRTPQLSASGGKVKATFKVEKVVTDIASAKDIDKVVLLINKTAFVSDDGNERIASTNLAGTAITDPNNISMEVPIPTIVPAQNYVFARVGLRIKNLNSYIFSPVQKITF</sequence>
<keyword evidence="4" id="KW-1185">Reference proteome</keyword>
<dbReference type="InterPro" id="IPR024278">
    <property type="entry name" value="DUF3823_N"/>
</dbReference>
<proteinExistence type="predicted"/>
<dbReference type="EMBL" id="BJYT01000001">
    <property type="protein sequence ID" value="GEO07790.1"/>
    <property type="molecule type" value="Genomic_DNA"/>
</dbReference>
<accession>A0A512B752</accession>
<evidence type="ECO:0000313" key="4">
    <source>
        <dbReference type="Proteomes" id="UP000321513"/>
    </source>
</evidence>
<evidence type="ECO:0008006" key="5">
    <source>
        <dbReference type="Google" id="ProtNLM"/>
    </source>
</evidence>
<protein>
    <recommendedName>
        <fullName evidence="5">DUF3823 domain-containing protein</fullName>
    </recommendedName>
</protein>
<dbReference type="Pfam" id="PF18003">
    <property type="entry name" value="DUF3823_C"/>
    <property type="match status" value="1"/>
</dbReference>
<reference evidence="3 4" key="1">
    <citation type="submission" date="2019-07" db="EMBL/GenBank/DDBJ databases">
        <title>Whole genome shotgun sequence of Segetibacter aerophilus NBRC 106135.</title>
        <authorList>
            <person name="Hosoyama A."/>
            <person name="Uohara A."/>
            <person name="Ohji S."/>
            <person name="Ichikawa N."/>
        </authorList>
    </citation>
    <scope>NUCLEOTIDE SEQUENCE [LARGE SCALE GENOMIC DNA]</scope>
    <source>
        <strain evidence="3 4">NBRC 106135</strain>
    </source>
</reference>
<dbReference type="RefSeq" id="WP_147201748.1">
    <property type="nucleotide sequence ID" value="NZ_BJYT01000001.1"/>
</dbReference>
<gene>
    <name evidence="3" type="ORF">SAE01_02860</name>
</gene>
<dbReference type="Gene3D" id="2.60.40.1120">
    <property type="entry name" value="Carboxypeptidase-like, regulatory domain"/>
    <property type="match status" value="1"/>
</dbReference>
<dbReference type="PROSITE" id="PS51257">
    <property type="entry name" value="PROKAR_LIPOPROTEIN"/>
    <property type="match status" value="1"/>
</dbReference>
<dbReference type="Pfam" id="PF12866">
    <property type="entry name" value="DUF3823"/>
    <property type="match status" value="1"/>
</dbReference>
<evidence type="ECO:0000313" key="3">
    <source>
        <dbReference type="EMBL" id="GEO07790.1"/>
    </source>
</evidence>
<comment type="caution">
    <text evidence="3">The sequence shown here is derived from an EMBL/GenBank/DDBJ whole genome shotgun (WGS) entry which is preliminary data.</text>
</comment>
<organism evidence="3 4">
    <name type="scientific">Segetibacter aerophilus</name>
    <dbReference type="NCBI Taxonomy" id="670293"/>
    <lineage>
        <taxon>Bacteria</taxon>
        <taxon>Pseudomonadati</taxon>
        <taxon>Bacteroidota</taxon>
        <taxon>Chitinophagia</taxon>
        <taxon>Chitinophagales</taxon>
        <taxon>Chitinophagaceae</taxon>
        <taxon>Segetibacter</taxon>
    </lineage>
</organism>
<name>A0A512B752_9BACT</name>
<evidence type="ECO:0000259" key="2">
    <source>
        <dbReference type="Pfam" id="PF18003"/>
    </source>
</evidence>
<feature type="domain" description="DUF3823" evidence="2">
    <location>
        <begin position="125"/>
        <end position="232"/>
    </location>
</feature>
<dbReference type="OrthoDB" id="1433240at2"/>
<dbReference type="AlphaFoldDB" id="A0A512B752"/>
<dbReference type="Proteomes" id="UP000321513">
    <property type="component" value="Unassembled WGS sequence"/>
</dbReference>
<evidence type="ECO:0000259" key="1">
    <source>
        <dbReference type="Pfam" id="PF12866"/>
    </source>
</evidence>
<feature type="domain" description="DUF3823" evidence="1">
    <location>
        <begin position="30"/>
        <end position="122"/>
    </location>
</feature>